<evidence type="ECO:0000313" key="7">
    <source>
        <dbReference type="Proteomes" id="UP000549009"/>
    </source>
</evidence>
<dbReference type="PANTHER" id="PTHR33495:SF2">
    <property type="entry name" value="ANTI-SIGMA FACTOR ANTAGONIST TM_1081-RELATED"/>
    <property type="match status" value="1"/>
</dbReference>
<evidence type="ECO:0000313" key="5">
    <source>
        <dbReference type="EMBL" id="QEV63596.1"/>
    </source>
</evidence>
<dbReference type="Proteomes" id="UP000326505">
    <property type="component" value="Chromosome"/>
</dbReference>
<reference evidence="4 7" key="2">
    <citation type="submission" date="2020-08" db="EMBL/GenBank/DDBJ databases">
        <title>Genomic Encyclopedia of Type Strains, Phase III (KMG-III): the genomes of soil and plant-associated and newly described type strains.</title>
        <authorList>
            <person name="Whitman W."/>
        </authorList>
    </citation>
    <scope>NUCLEOTIDE SEQUENCE [LARGE SCALE GENOMIC DNA]</scope>
    <source>
        <strain evidence="4 7">CECT 3146</strain>
    </source>
</reference>
<dbReference type="Gene3D" id="3.30.750.24">
    <property type="entry name" value="STAS domain"/>
    <property type="match status" value="1"/>
</dbReference>
<evidence type="ECO:0000256" key="2">
    <source>
        <dbReference type="RuleBase" id="RU003749"/>
    </source>
</evidence>
<dbReference type="InterPro" id="IPR003658">
    <property type="entry name" value="Anti-sigma_ant"/>
</dbReference>
<dbReference type="CDD" id="cd07043">
    <property type="entry name" value="STAS_anti-anti-sigma_factors"/>
    <property type="match status" value="1"/>
</dbReference>
<evidence type="ECO:0000256" key="1">
    <source>
        <dbReference type="ARBA" id="ARBA00009013"/>
    </source>
</evidence>
<dbReference type="KEGG" id="sspb:CP982_36900"/>
<dbReference type="GO" id="GO:0043856">
    <property type="term" value="F:anti-sigma factor antagonist activity"/>
    <property type="evidence" value="ECO:0007669"/>
    <property type="project" value="InterPro"/>
</dbReference>
<dbReference type="RefSeq" id="WP_150514451.1">
    <property type="nucleotide sequence ID" value="NZ_BMSQ01000006.1"/>
</dbReference>
<dbReference type="NCBIfam" id="TIGR00377">
    <property type="entry name" value="ant_ant_sig"/>
    <property type="match status" value="1"/>
</dbReference>
<organism evidence="5 6">
    <name type="scientific">Streptomyces spectabilis</name>
    <dbReference type="NCBI Taxonomy" id="68270"/>
    <lineage>
        <taxon>Bacteria</taxon>
        <taxon>Bacillati</taxon>
        <taxon>Actinomycetota</taxon>
        <taxon>Actinomycetes</taxon>
        <taxon>Kitasatosporales</taxon>
        <taxon>Streptomycetaceae</taxon>
        <taxon>Streptomyces</taxon>
    </lineage>
</organism>
<keyword evidence="7" id="KW-1185">Reference proteome</keyword>
<dbReference type="InterPro" id="IPR036513">
    <property type="entry name" value="STAS_dom_sf"/>
</dbReference>
<evidence type="ECO:0000313" key="6">
    <source>
        <dbReference type="Proteomes" id="UP000326505"/>
    </source>
</evidence>
<accession>A0A5P2XM35</accession>
<dbReference type="PANTHER" id="PTHR33495">
    <property type="entry name" value="ANTI-SIGMA FACTOR ANTAGONIST TM_1081-RELATED-RELATED"/>
    <property type="match status" value="1"/>
</dbReference>
<sequence>MRQGITPSFEYLPVRHTGGWTVVALHGEIDIAAALTIGPRLDTITALPRRRVVLDLNAVCFLDACGLELLCRARRRSAARAGHLVLVCVRPRILLLLRITGLDDDFTVLPSVADAIPGSGPVAAP</sequence>
<reference evidence="5 6" key="1">
    <citation type="submission" date="2017-09" db="EMBL/GenBank/DDBJ databases">
        <authorList>
            <person name="Lee N."/>
            <person name="Cho B.-K."/>
        </authorList>
    </citation>
    <scope>NUCLEOTIDE SEQUENCE [LARGE SCALE GENOMIC DNA]</scope>
    <source>
        <strain evidence="5 6">ATCC 27465</strain>
    </source>
</reference>
<name>A0A5P2XM35_STRST</name>
<dbReference type="InterPro" id="IPR002645">
    <property type="entry name" value="STAS_dom"/>
</dbReference>
<feature type="domain" description="STAS" evidence="3">
    <location>
        <begin position="10"/>
        <end position="119"/>
    </location>
</feature>
<dbReference type="EMBL" id="CP023690">
    <property type="protein sequence ID" value="QEV63596.1"/>
    <property type="molecule type" value="Genomic_DNA"/>
</dbReference>
<dbReference type="Pfam" id="PF01740">
    <property type="entry name" value="STAS"/>
    <property type="match status" value="1"/>
</dbReference>
<proteinExistence type="inferred from homology"/>
<protein>
    <recommendedName>
        <fullName evidence="2">Anti-sigma factor antagonist</fullName>
    </recommendedName>
</protein>
<evidence type="ECO:0000259" key="3">
    <source>
        <dbReference type="PROSITE" id="PS50801"/>
    </source>
</evidence>
<dbReference type="EMBL" id="JACHJD010000007">
    <property type="protein sequence ID" value="MBB5105612.1"/>
    <property type="molecule type" value="Genomic_DNA"/>
</dbReference>
<dbReference type="SUPFAM" id="SSF52091">
    <property type="entry name" value="SpoIIaa-like"/>
    <property type="match status" value="1"/>
</dbReference>
<comment type="similarity">
    <text evidence="1 2">Belongs to the anti-sigma-factor antagonist family.</text>
</comment>
<dbReference type="PROSITE" id="PS50801">
    <property type="entry name" value="STAS"/>
    <property type="match status" value="1"/>
</dbReference>
<dbReference type="AlphaFoldDB" id="A0A5P2XM35"/>
<dbReference type="OrthoDB" id="4284170at2"/>
<dbReference type="Proteomes" id="UP000549009">
    <property type="component" value="Unassembled WGS sequence"/>
</dbReference>
<evidence type="ECO:0000313" key="4">
    <source>
        <dbReference type="EMBL" id="MBB5105612.1"/>
    </source>
</evidence>
<gene>
    <name evidence="5" type="ORF">CP982_36900</name>
    <name evidence="4" type="ORF">FHS40_004707</name>
</gene>